<dbReference type="PANTHER" id="PTHR33375">
    <property type="entry name" value="CHROMOSOME-PARTITIONING PROTEIN PARB-RELATED"/>
    <property type="match status" value="1"/>
</dbReference>
<dbReference type="GO" id="GO:0005694">
    <property type="term" value="C:chromosome"/>
    <property type="evidence" value="ECO:0007669"/>
    <property type="project" value="TreeGrafter"/>
</dbReference>
<evidence type="ECO:0000313" key="2">
    <source>
        <dbReference type="EMBL" id="SPD72660.1"/>
    </source>
</evidence>
<protein>
    <recommendedName>
        <fullName evidence="1">ParB-like N-terminal domain-containing protein</fullName>
    </recommendedName>
</protein>
<feature type="domain" description="ParB-like N-terminal" evidence="1">
    <location>
        <begin position="12"/>
        <end position="104"/>
    </location>
</feature>
<evidence type="ECO:0000259" key="1">
    <source>
        <dbReference type="SMART" id="SM00470"/>
    </source>
</evidence>
<dbReference type="InterPro" id="IPR003115">
    <property type="entry name" value="ParB_N"/>
</dbReference>
<reference evidence="2" key="1">
    <citation type="submission" date="2018-01" db="EMBL/GenBank/DDBJ databases">
        <authorList>
            <person name="Regsiter A."/>
            <person name="William W."/>
        </authorList>
    </citation>
    <scope>NUCLEOTIDE SEQUENCE</scope>
    <source>
        <strain evidence="2">TRIP AH-1</strain>
    </source>
</reference>
<dbReference type="EMBL" id="OJIN01000054">
    <property type="protein sequence ID" value="SPD72660.1"/>
    <property type="molecule type" value="Genomic_DNA"/>
</dbReference>
<dbReference type="InterPro" id="IPR036086">
    <property type="entry name" value="ParB/Sulfiredoxin_sf"/>
</dbReference>
<accession>A0A445MT62</accession>
<gene>
    <name evidence="2" type="ORF">PITCH_A1470009</name>
</gene>
<dbReference type="InterPro" id="IPR050336">
    <property type="entry name" value="Chromosome_partition/occlusion"/>
</dbReference>
<dbReference type="GO" id="GO:0007059">
    <property type="term" value="P:chromosome segregation"/>
    <property type="evidence" value="ECO:0007669"/>
    <property type="project" value="TreeGrafter"/>
</dbReference>
<name>A0A445MT62_9BACT</name>
<dbReference type="SMART" id="SM00470">
    <property type="entry name" value="ParB"/>
    <property type="match status" value="1"/>
</dbReference>
<proteinExistence type="predicted"/>
<dbReference type="Pfam" id="PF02195">
    <property type="entry name" value="ParB_N"/>
    <property type="match status" value="1"/>
</dbReference>
<dbReference type="AlphaFoldDB" id="A0A445MT62"/>
<dbReference type="PANTHER" id="PTHR33375:SF1">
    <property type="entry name" value="CHROMOSOME-PARTITIONING PROTEIN PARB-RELATED"/>
    <property type="match status" value="1"/>
</dbReference>
<sequence>MGHDPDNTEAIQVIDIEAIDSGPGPFCMSAGLDLKPLISSIEKIGLINSPVLIKNDQERFDIVAGYKRILALKSIGWKTIPCKILPRSGMSDLECLLLGLYENLCVRHFNDVEKGMILKRLSLLVKKTEILKIYMPLLNLPSHEPVLSLYLRIEDELEDIIKASICSNKMSLHAAKMILDLRGDERAGICNLLGELIFNVNQQRQLIEYLGDIKQLSGVSISAIFDSDEIKKIRYDDHLNNPQKVNGILKILRSMIFPRLIESEESFKKIISRLNLPEGVKIVASPYFESPDYQMVIQFKDGAQLKKKIDLLSSSKGLSDIRDPWEKDK</sequence>
<dbReference type="Gene3D" id="3.90.1530.10">
    <property type="entry name" value="Conserved hypothetical protein from pyrococcus furiosus pfu- 392566-001, ParB domain"/>
    <property type="match status" value="1"/>
</dbReference>
<dbReference type="SUPFAM" id="SSF110849">
    <property type="entry name" value="ParB/Sulfiredoxin"/>
    <property type="match status" value="1"/>
</dbReference>
<organism evidence="2">
    <name type="scientific">uncultured Desulfobacterium sp</name>
    <dbReference type="NCBI Taxonomy" id="201089"/>
    <lineage>
        <taxon>Bacteria</taxon>
        <taxon>Pseudomonadati</taxon>
        <taxon>Thermodesulfobacteriota</taxon>
        <taxon>Desulfobacteria</taxon>
        <taxon>Desulfobacterales</taxon>
        <taxon>Desulfobacteriaceae</taxon>
        <taxon>Desulfobacterium</taxon>
        <taxon>environmental samples</taxon>
    </lineage>
</organism>